<name>A0ABW1V547_9BACL</name>
<keyword evidence="1" id="KW-0732">Signal</keyword>
<dbReference type="Proteomes" id="UP001596233">
    <property type="component" value="Unassembled WGS sequence"/>
</dbReference>
<feature type="chain" id="PRO_5045142634" description="Adhesin domain-containing protein" evidence="1">
    <location>
        <begin position="26"/>
        <end position="265"/>
    </location>
</feature>
<feature type="signal peptide" evidence="1">
    <location>
        <begin position="1"/>
        <end position="25"/>
    </location>
</feature>
<dbReference type="EMBL" id="JBHSTE010000004">
    <property type="protein sequence ID" value="MFC6333574.1"/>
    <property type="molecule type" value="Genomic_DNA"/>
</dbReference>
<gene>
    <name evidence="2" type="ORF">ACFP56_13175</name>
</gene>
<reference evidence="3" key="1">
    <citation type="journal article" date="2019" name="Int. J. Syst. Evol. Microbiol.">
        <title>The Global Catalogue of Microorganisms (GCM) 10K type strain sequencing project: providing services to taxonomists for standard genome sequencing and annotation.</title>
        <authorList>
            <consortium name="The Broad Institute Genomics Platform"/>
            <consortium name="The Broad Institute Genome Sequencing Center for Infectious Disease"/>
            <person name="Wu L."/>
            <person name="Ma J."/>
        </authorList>
    </citation>
    <scope>NUCLEOTIDE SEQUENCE [LARGE SCALE GENOMIC DNA]</scope>
    <source>
        <strain evidence="3">PCU 280</strain>
    </source>
</reference>
<sequence>MNKFLFQTGVLMMTTMIFLSGCSSAINFTTDLTIGEGSGKGEVESHGIKSFEKGQFEKVDVQTDAMNIMIQQGSSNEATVELLTDNTISSEITFDASIQGDVLQVTVNEKDVSMKNNSGERKLIIMLPDEAQLDLNVVNAFGEIVIEEVALGQAHLEQNAGNVHAKDVAGNLDILVNAGEINIERAHSEFAIGARVDAGNINIGYKEVPQAAKFDLSSEVGSVKLALDQVEYDVNNKTTIKGNRGSDGPLVKAVTSVGTINVGVK</sequence>
<dbReference type="PROSITE" id="PS51257">
    <property type="entry name" value="PROKAR_LIPOPROTEIN"/>
    <property type="match status" value="1"/>
</dbReference>
<comment type="caution">
    <text evidence="2">The sequence shown here is derived from an EMBL/GenBank/DDBJ whole genome shotgun (WGS) entry which is preliminary data.</text>
</comment>
<evidence type="ECO:0000256" key="1">
    <source>
        <dbReference type="SAM" id="SignalP"/>
    </source>
</evidence>
<evidence type="ECO:0000313" key="2">
    <source>
        <dbReference type="EMBL" id="MFC6333574.1"/>
    </source>
</evidence>
<evidence type="ECO:0000313" key="3">
    <source>
        <dbReference type="Proteomes" id="UP001596233"/>
    </source>
</evidence>
<dbReference type="RefSeq" id="WP_379235186.1">
    <property type="nucleotide sequence ID" value="NZ_JBHSTE010000004.1"/>
</dbReference>
<organism evidence="2 3">
    <name type="scientific">Paenibacillus septentrionalis</name>
    <dbReference type="NCBI Taxonomy" id="429342"/>
    <lineage>
        <taxon>Bacteria</taxon>
        <taxon>Bacillati</taxon>
        <taxon>Bacillota</taxon>
        <taxon>Bacilli</taxon>
        <taxon>Bacillales</taxon>
        <taxon>Paenibacillaceae</taxon>
        <taxon>Paenibacillus</taxon>
    </lineage>
</organism>
<keyword evidence="3" id="KW-1185">Reference proteome</keyword>
<accession>A0ABW1V547</accession>
<protein>
    <recommendedName>
        <fullName evidence="4">Adhesin domain-containing protein</fullName>
    </recommendedName>
</protein>
<evidence type="ECO:0008006" key="4">
    <source>
        <dbReference type="Google" id="ProtNLM"/>
    </source>
</evidence>
<proteinExistence type="predicted"/>